<dbReference type="PANTHER" id="PTHR10204">
    <property type="entry name" value="NAD P H OXIDOREDUCTASE-RELATED"/>
    <property type="match status" value="1"/>
</dbReference>
<dbReference type="Pfam" id="PF02525">
    <property type="entry name" value="Flavodoxin_2"/>
    <property type="match status" value="1"/>
</dbReference>
<gene>
    <name evidence="6" type="primary">LOC102820557</name>
</gene>
<dbReference type="GO" id="GO:0003955">
    <property type="term" value="F:NAD(P)H dehydrogenase (quinone) activity"/>
    <property type="evidence" value="ECO:0007669"/>
    <property type="project" value="TreeGrafter"/>
</dbReference>
<dbReference type="InterPro" id="IPR051545">
    <property type="entry name" value="NAD(P)H_dehydrogenase_qn"/>
</dbReference>
<protein>
    <submittedName>
        <fullName evidence="6">Ribosyldihydronicotinamide dehydrogenase [quinone]-like</fullName>
    </submittedName>
</protein>
<evidence type="ECO:0000256" key="3">
    <source>
        <dbReference type="SAM" id="MobiDB-lite"/>
    </source>
</evidence>
<dbReference type="GO" id="GO:0005829">
    <property type="term" value="C:cytosol"/>
    <property type="evidence" value="ECO:0007669"/>
    <property type="project" value="TreeGrafter"/>
</dbReference>
<evidence type="ECO:0000259" key="4">
    <source>
        <dbReference type="Pfam" id="PF02525"/>
    </source>
</evidence>
<organism evidence="5 6">
    <name type="scientific">Chrysochloris asiatica</name>
    <name type="common">Cape golden mole</name>
    <dbReference type="NCBI Taxonomy" id="185453"/>
    <lineage>
        <taxon>Eukaryota</taxon>
        <taxon>Metazoa</taxon>
        <taxon>Chordata</taxon>
        <taxon>Craniata</taxon>
        <taxon>Vertebrata</taxon>
        <taxon>Euteleostomi</taxon>
        <taxon>Mammalia</taxon>
        <taxon>Eutheria</taxon>
        <taxon>Afrotheria</taxon>
        <taxon>Chrysochloridae</taxon>
        <taxon>Chrysochlorinae</taxon>
        <taxon>Chrysochloris</taxon>
    </lineage>
</organism>
<evidence type="ECO:0000313" key="6">
    <source>
        <dbReference type="RefSeq" id="XP_006870639.1"/>
    </source>
</evidence>
<sequence>MQHLSTPQCPAPPTSLPTRDQCGIKEEITKQSYTFTSPCVLPQFPLYWLSVPAILKGWMDRVLCRGFAFDLPEYYNDGYLKGKLALLSLTTGGNKKMFSKDGAKGYFRYFLWPLQHGVLHFCGFNVLAPQISYAPEFASEEERKEMVASWAQRLKTIWTEEPINCTSPWYFGQ</sequence>
<dbReference type="AlphaFoldDB" id="A0A9B0TZH4"/>
<evidence type="ECO:0000256" key="1">
    <source>
        <dbReference type="ARBA" id="ARBA00006252"/>
    </source>
</evidence>
<evidence type="ECO:0000256" key="2">
    <source>
        <dbReference type="ARBA" id="ARBA00023002"/>
    </source>
</evidence>
<keyword evidence="5" id="KW-1185">Reference proteome</keyword>
<dbReference type="Gene3D" id="3.40.50.360">
    <property type="match status" value="1"/>
</dbReference>
<feature type="region of interest" description="Disordered" evidence="3">
    <location>
        <begin position="1"/>
        <end position="20"/>
    </location>
</feature>
<dbReference type="GeneID" id="102820557"/>
<dbReference type="OrthoDB" id="26889at2759"/>
<keyword evidence="2" id="KW-0560">Oxidoreductase</keyword>
<evidence type="ECO:0000313" key="5">
    <source>
        <dbReference type="Proteomes" id="UP000504623"/>
    </source>
</evidence>
<dbReference type="SUPFAM" id="SSF52218">
    <property type="entry name" value="Flavoproteins"/>
    <property type="match status" value="1"/>
</dbReference>
<accession>A0A9B0TZH4</accession>
<dbReference type="InterPro" id="IPR003680">
    <property type="entry name" value="Flavodoxin_fold"/>
</dbReference>
<reference evidence="6" key="1">
    <citation type="submission" date="2025-08" db="UniProtKB">
        <authorList>
            <consortium name="RefSeq"/>
        </authorList>
    </citation>
    <scope>IDENTIFICATION</scope>
    <source>
        <tissue evidence="6">Spleen</tissue>
    </source>
</reference>
<comment type="similarity">
    <text evidence="1">Belongs to the NAD(P)H dehydrogenase (quinone) family.</text>
</comment>
<proteinExistence type="inferred from homology"/>
<dbReference type="InterPro" id="IPR029039">
    <property type="entry name" value="Flavoprotein-like_sf"/>
</dbReference>
<dbReference type="Proteomes" id="UP000504623">
    <property type="component" value="Unplaced"/>
</dbReference>
<feature type="domain" description="Flavodoxin-like fold" evidence="4">
    <location>
        <begin position="43"/>
        <end position="154"/>
    </location>
</feature>
<dbReference type="PANTHER" id="PTHR10204:SF33">
    <property type="entry name" value="RIBOSYLDIHYDRONICOTINAMIDE DEHYDROGENASE [QUINONE]"/>
    <property type="match status" value="1"/>
</dbReference>
<name>A0A9B0TZH4_CHRAS</name>
<dbReference type="RefSeq" id="XP_006870639.1">
    <property type="nucleotide sequence ID" value="XM_006870577.1"/>
</dbReference>